<feature type="site" description="Transition state stabilizer" evidence="9">
    <location>
        <position position="180"/>
    </location>
</feature>
<feature type="binding site" evidence="9">
    <location>
        <begin position="331"/>
        <end position="335"/>
    </location>
    <ligand>
        <name>ATP</name>
        <dbReference type="ChEBI" id="CHEBI:30616"/>
    </ligand>
</feature>
<organism evidence="11 12">
    <name type="scientific">Mariprofundus ferrinatatus</name>
    <dbReference type="NCBI Taxonomy" id="1921087"/>
    <lineage>
        <taxon>Bacteria</taxon>
        <taxon>Pseudomonadati</taxon>
        <taxon>Pseudomonadota</taxon>
        <taxon>Candidatius Mariprofundia</taxon>
        <taxon>Mariprofundales</taxon>
        <taxon>Mariprofundaceae</taxon>
        <taxon>Mariprofundus</taxon>
    </lineage>
</organism>
<reference evidence="11 12" key="1">
    <citation type="submission" date="2016-12" db="EMBL/GenBank/DDBJ databases">
        <title>Isolation and genomic insights into novel planktonic Zetaproteobacteria from stratified waters of the Chesapeake Bay.</title>
        <authorList>
            <person name="McAllister S.M."/>
            <person name="Kato S."/>
            <person name="Chan C.S."/>
            <person name="Chiu B.K."/>
            <person name="Field E.K."/>
        </authorList>
    </citation>
    <scope>NUCLEOTIDE SEQUENCE [LARGE SCALE GENOMIC DNA]</scope>
    <source>
        <strain evidence="11 12">CP-8</strain>
    </source>
</reference>
<comment type="function">
    <text evidence="9">Catalyzes the formation of acetyl phosphate from acetate and ATP. Can also catalyze the reverse reaction.</text>
</comment>
<dbReference type="PIRSF" id="PIRSF000722">
    <property type="entry name" value="Acetate_prop_kin"/>
    <property type="match status" value="1"/>
</dbReference>
<feature type="binding site" evidence="9">
    <location>
        <position position="20"/>
    </location>
    <ligand>
        <name>ATP</name>
        <dbReference type="ChEBI" id="CHEBI:30616"/>
    </ligand>
</feature>
<dbReference type="GO" id="GO:0000287">
    <property type="term" value="F:magnesium ion binding"/>
    <property type="evidence" value="ECO:0007669"/>
    <property type="project" value="UniProtKB-UniRule"/>
</dbReference>
<dbReference type="GO" id="GO:0005524">
    <property type="term" value="F:ATP binding"/>
    <property type="evidence" value="ECO:0007669"/>
    <property type="project" value="UniProtKB-KW"/>
</dbReference>
<dbReference type="InterPro" id="IPR023865">
    <property type="entry name" value="Aliphatic_acid_kinase_CS"/>
</dbReference>
<dbReference type="UniPathway" id="UPA00340">
    <property type="reaction ID" value="UER00458"/>
</dbReference>
<dbReference type="SUPFAM" id="SSF53067">
    <property type="entry name" value="Actin-like ATPase domain"/>
    <property type="match status" value="2"/>
</dbReference>
<dbReference type="AlphaFoldDB" id="A0A2K8L5J3"/>
<comment type="similarity">
    <text evidence="1 9 10">Belongs to the acetokinase family.</text>
</comment>
<comment type="subcellular location">
    <subcellularLocation>
        <location evidence="9">Cytoplasm</location>
    </subcellularLocation>
</comment>
<dbReference type="InterPro" id="IPR043129">
    <property type="entry name" value="ATPase_NBD"/>
</dbReference>
<dbReference type="InterPro" id="IPR004372">
    <property type="entry name" value="Ac/propionate_kinase"/>
</dbReference>
<evidence type="ECO:0000256" key="9">
    <source>
        <dbReference type="HAMAP-Rule" id="MF_00020"/>
    </source>
</evidence>
<evidence type="ECO:0000256" key="6">
    <source>
        <dbReference type="ARBA" id="ARBA00022777"/>
    </source>
</evidence>
<dbReference type="PANTHER" id="PTHR21060">
    <property type="entry name" value="ACETATE KINASE"/>
    <property type="match status" value="1"/>
</dbReference>
<protein>
    <recommendedName>
        <fullName evidence="9">Acetate kinase</fullName>
        <ecNumber evidence="9">2.7.2.1</ecNumber>
    </recommendedName>
    <alternativeName>
        <fullName evidence="9">Acetokinase</fullName>
    </alternativeName>
</protein>
<keyword evidence="4 9" id="KW-0479">Metal-binding</keyword>
<dbReference type="EC" id="2.7.2.1" evidence="9"/>
<dbReference type="PRINTS" id="PR00471">
    <property type="entry name" value="ACETATEKNASE"/>
</dbReference>
<dbReference type="RefSeq" id="WP_232726413.1">
    <property type="nucleotide sequence ID" value="NZ_CP018800.1"/>
</dbReference>
<evidence type="ECO:0000256" key="1">
    <source>
        <dbReference type="ARBA" id="ARBA00008748"/>
    </source>
</evidence>
<dbReference type="PANTHER" id="PTHR21060:SF21">
    <property type="entry name" value="ACETATE KINASE"/>
    <property type="match status" value="1"/>
</dbReference>
<proteinExistence type="inferred from homology"/>
<dbReference type="Pfam" id="PF00871">
    <property type="entry name" value="Acetate_kinase"/>
    <property type="match status" value="1"/>
</dbReference>
<evidence type="ECO:0000256" key="3">
    <source>
        <dbReference type="ARBA" id="ARBA00022679"/>
    </source>
</evidence>
<feature type="active site" description="Proton donor/acceptor" evidence="9">
    <location>
        <position position="148"/>
    </location>
</feature>
<gene>
    <name evidence="9" type="primary">ackA</name>
    <name evidence="11" type="ORF">Ga0123462_1645</name>
</gene>
<dbReference type="GO" id="GO:0008776">
    <property type="term" value="F:acetate kinase activity"/>
    <property type="evidence" value="ECO:0007669"/>
    <property type="project" value="UniProtKB-UniRule"/>
</dbReference>
<keyword evidence="7 9" id="KW-0067">ATP-binding</keyword>
<feature type="binding site" evidence="9">
    <location>
        <position position="386"/>
    </location>
    <ligand>
        <name>Mg(2+)</name>
        <dbReference type="ChEBI" id="CHEBI:18420"/>
    </ligand>
</feature>
<dbReference type="HAMAP" id="MF_00020">
    <property type="entry name" value="Acetate_kinase"/>
    <property type="match status" value="1"/>
</dbReference>
<comment type="catalytic activity">
    <reaction evidence="9">
        <text>acetate + ATP = acetyl phosphate + ADP</text>
        <dbReference type="Rhea" id="RHEA:11352"/>
        <dbReference type="ChEBI" id="CHEBI:22191"/>
        <dbReference type="ChEBI" id="CHEBI:30089"/>
        <dbReference type="ChEBI" id="CHEBI:30616"/>
        <dbReference type="ChEBI" id="CHEBI:456216"/>
        <dbReference type="EC" id="2.7.2.1"/>
    </reaction>
</comment>
<evidence type="ECO:0000256" key="4">
    <source>
        <dbReference type="ARBA" id="ARBA00022723"/>
    </source>
</evidence>
<evidence type="ECO:0000313" key="11">
    <source>
        <dbReference type="EMBL" id="ATX82503.1"/>
    </source>
</evidence>
<dbReference type="NCBIfam" id="TIGR00016">
    <property type="entry name" value="ackA"/>
    <property type="match status" value="1"/>
</dbReference>
<feature type="binding site" evidence="9">
    <location>
        <position position="13"/>
    </location>
    <ligand>
        <name>Mg(2+)</name>
        <dbReference type="ChEBI" id="CHEBI:18420"/>
    </ligand>
</feature>
<dbReference type="GO" id="GO:0006083">
    <property type="term" value="P:acetate metabolic process"/>
    <property type="evidence" value="ECO:0007669"/>
    <property type="project" value="TreeGrafter"/>
</dbReference>
<keyword evidence="5 9" id="KW-0547">Nucleotide-binding</keyword>
<dbReference type="Proteomes" id="UP000231637">
    <property type="component" value="Chromosome"/>
</dbReference>
<feature type="site" description="Transition state stabilizer" evidence="9">
    <location>
        <position position="241"/>
    </location>
</feature>
<evidence type="ECO:0000313" key="12">
    <source>
        <dbReference type="Proteomes" id="UP000231637"/>
    </source>
</evidence>
<dbReference type="GO" id="GO:0005829">
    <property type="term" value="C:cytosol"/>
    <property type="evidence" value="ECO:0007669"/>
    <property type="project" value="TreeGrafter"/>
</dbReference>
<dbReference type="KEGG" id="mfn:Ga0123462_1645"/>
<keyword evidence="12" id="KW-1185">Reference proteome</keyword>
<evidence type="ECO:0000256" key="7">
    <source>
        <dbReference type="ARBA" id="ARBA00022840"/>
    </source>
</evidence>
<dbReference type="CDD" id="cd24010">
    <property type="entry name" value="ASKHA_NBD_AcK_PK"/>
    <property type="match status" value="1"/>
</dbReference>
<evidence type="ECO:0000256" key="5">
    <source>
        <dbReference type="ARBA" id="ARBA00022741"/>
    </source>
</evidence>
<dbReference type="GO" id="GO:0006085">
    <property type="term" value="P:acetyl-CoA biosynthetic process"/>
    <property type="evidence" value="ECO:0007669"/>
    <property type="project" value="UniProtKB-UniRule"/>
</dbReference>
<comment type="cofactor">
    <cofactor evidence="9">
        <name>Mg(2+)</name>
        <dbReference type="ChEBI" id="CHEBI:18420"/>
    </cofactor>
    <cofactor evidence="9">
        <name>Mn(2+)</name>
        <dbReference type="ChEBI" id="CHEBI:29035"/>
    </cofactor>
    <text evidence="9">Mg(2+). Can also accept Mn(2+).</text>
</comment>
<keyword evidence="6 9" id="KW-0418">Kinase</keyword>
<keyword evidence="3 9" id="KW-0808">Transferase</keyword>
<dbReference type="Gene3D" id="3.30.420.40">
    <property type="match status" value="2"/>
</dbReference>
<comment type="subunit">
    <text evidence="9">Homodimer.</text>
</comment>
<evidence type="ECO:0000256" key="8">
    <source>
        <dbReference type="ARBA" id="ARBA00022842"/>
    </source>
</evidence>
<dbReference type="PROSITE" id="PS01076">
    <property type="entry name" value="ACETATE_KINASE_2"/>
    <property type="match status" value="1"/>
</dbReference>
<keyword evidence="2 9" id="KW-0963">Cytoplasm</keyword>
<evidence type="ECO:0000256" key="2">
    <source>
        <dbReference type="ARBA" id="ARBA00022490"/>
    </source>
</evidence>
<feature type="binding site" evidence="9">
    <location>
        <position position="91"/>
    </location>
    <ligand>
        <name>substrate</name>
    </ligand>
</feature>
<keyword evidence="8 9" id="KW-0460">Magnesium</keyword>
<sequence>MFETFETVVLVINTGSSSIKMALIDMPSEQMLAEGVAQRLGEADAELSWKIADEIQQFDLNCCTLEDAMQKMLDLLFGKVGKGLVTAVGHRVVHGGERFVAPTLLDDEVIAEIESLSHLAPLHNPSNLLGVREAMRYLPDVSHIAVFDTAFHYAMPKHASLYAVPYHWYSQYGVRRYGFHGTSHHYVAEAAAKCLGRPLGELRLITVHLGNGCSAAAVANGVSVDTTMGMTPLEGLVMGSRSGDVDPGLHEYMVRESGESLASVTDALNRQSGLLGISGLSNDMRTLLNAADSGNERAALAIEIFCYRLAKSLASLSVALGHVDAVVFTGGIGEHASVIREKTTEQLAFLSIKLDEERNSRHGRSSGGFITHPESSTPVLVVATSEEKMIARYVCKVVIQEDIAT</sequence>
<comment type="pathway">
    <text evidence="9">Metabolic intermediate biosynthesis; acetyl-CoA biosynthesis; acetyl-CoA from acetate: step 1/2.</text>
</comment>
<feature type="binding site" evidence="9">
    <location>
        <begin position="208"/>
        <end position="212"/>
    </location>
    <ligand>
        <name>ATP</name>
        <dbReference type="ChEBI" id="CHEBI:30616"/>
    </ligand>
</feature>
<evidence type="ECO:0000256" key="10">
    <source>
        <dbReference type="RuleBase" id="RU003835"/>
    </source>
</evidence>
<name>A0A2K8L5J3_9PROT</name>
<feature type="binding site" evidence="9">
    <location>
        <begin position="283"/>
        <end position="285"/>
    </location>
    <ligand>
        <name>ATP</name>
        <dbReference type="ChEBI" id="CHEBI:30616"/>
    </ligand>
</feature>
<dbReference type="InterPro" id="IPR000890">
    <property type="entry name" value="Aliphatic_acid_kin_short-chain"/>
</dbReference>
<accession>A0A2K8L5J3</accession>
<dbReference type="EMBL" id="CP018800">
    <property type="protein sequence ID" value="ATX82503.1"/>
    <property type="molecule type" value="Genomic_DNA"/>
</dbReference>
<dbReference type="PROSITE" id="PS01075">
    <property type="entry name" value="ACETATE_KINASE_1"/>
    <property type="match status" value="1"/>
</dbReference>